<dbReference type="Pfam" id="PF10025">
    <property type="entry name" value="DUF2267"/>
    <property type="match status" value="1"/>
</dbReference>
<dbReference type="STRING" id="285458.BGM19_32870"/>
<sequence>MRWKELVQQVRVSGQYTTDAEAERILRTVLTVLGTHTSGDVRRELVRLLPVEAAVILARQSPAVRSLTAPEFVEAVAARLGGLTPPAARWGVSSVLGVLADCAGDDLTRRITAALPRGYALLFGRAELAPAAA</sequence>
<evidence type="ECO:0000313" key="1">
    <source>
        <dbReference type="EMBL" id="OEJ23749.1"/>
    </source>
</evidence>
<accession>A0A1E5P2L7</accession>
<dbReference type="AlphaFoldDB" id="A0A1E5P2L7"/>
<dbReference type="Gene3D" id="1.10.490.110">
    <property type="entry name" value="Uncharacterized conserved protein DUF2267"/>
    <property type="match status" value="1"/>
</dbReference>
<dbReference type="EMBL" id="MEHJ01000001">
    <property type="protein sequence ID" value="OEJ23749.1"/>
    <property type="molecule type" value="Genomic_DNA"/>
</dbReference>
<organism evidence="1 2">
    <name type="scientific">Streptomyces agglomeratus</name>
    <dbReference type="NCBI Taxonomy" id="285458"/>
    <lineage>
        <taxon>Bacteria</taxon>
        <taxon>Bacillati</taxon>
        <taxon>Actinomycetota</taxon>
        <taxon>Actinomycetes</taxon>
        <taxon>Kitasatosporales</taxon>
        <taxon>Streptomycetaceae</taxon>
        <taxon>Streptomyces</taxon>
    </lineage>
</organism>
<comment type="caution">
    <text evidence="1">The sequence shown here is derived from an EMBL/GenBank/DDBJ whole genome shotgun (WGS) entry which is preliminary data.</text>
</comment>
<evidence type="ECO:0008006" key="3">
    <source>
        <dbReference type="Google" id="ProtNLM"/>
    </source>
</evidence>
<proteinExistence type="predicted"/>
<dbReference type="RefSeq" id="WP_069925671.1">
    <property type="nucleotide sequence ID" value="NZ_MEHI01000001.1"/>
</dbReference>
<dbReference type="InterPro" id="IPR018727">
    <property type="entry name" value="DUF2267"/>
</dbReference>
<reference evidence="1 2" key="1">
    <citation type="submission" date="2016-08" db="EMBL/GenBank/DDBJ databases">
        <title>Complete genome sequence of Streptomyces agglomeratus strain 6-3-2, a novel anti-MRSA actinomycete isolated from Wuli of Tebit, China.</title>
        <authorList>
            <person name="Chen X."/>
        </authorList>
    </citation>
    <scope>NUCLEOTIDE SEQUENCE [LARGE SCALE GENOMIC DNA]</scope>
    <source>
        <strain evidence="1 2">6-3-2</strain>
    </source>
</reference>
<protein>
    <recommendedName>
        <fullName evidence="3">DUF2267 domain-containing protein</fullName>
    </recommendedName>
</protein>
<dbReference type="OrthoDB" id="952780at2"/>
<gene>
    <name evidence="1" type="ORF">AS594_03910</name>
</gene>
<dbReference type="InterPro" id="IPR038282">
    <property type="entry name" value="DUF2267_sf"/>
</dbReference>
<evidence type="ECO:0000313" key="2">
    <source>
        <dbReference type="Proteomes" id="UP000095759"/>
    </source>
</evidence>
<dbReference type="Proteomes" id="UP000095759">
    <property type="component" value="Unassembled WGS sequence"/>
</dbReference>
<keyword evidence="2" id="KW-1185">Reference proteome</keyword>
<name>A0A1E5P2L7_9ACTN</name>